<dbReference type="AlphaFoldDB" id="A0A3S5FC88"/>
<reference evidence="1" key="1">
    <citation type="submission" date="2018-11" db="EMBL/GenBank/DDBJ databases">
        <authorList>
            <consortium name="Pathogen Informatics"/>
        </authorList>
    </citation>
    <scope>NUCLEOTIDE SEQUENCE</scope>
</reference>
<gene>
    <name evidence="1" type="ORF">PXEA_LOCUS4420</name>
</gene>
<evidence type="ECO:0000313" key="2">
    <source>
        <dbReference type="Proteomes" id="UP000784294"/>
    </source>
</evidence>
<dbReference type="Proteomes" id="UP000784294">
    <property type="component" value="Unassembled WGS sequence"/>
</dbReference>
<sequence length="223" mass="25056">MEPFLNLFHGISIRLDVSYPENSGSSSHRSQKLDFAITILQALRFVLFYQSSDMQALVPYKQTSLNWLPNSEHKQQHKWLQQRQQQPVACGNTNISLGSEINDDNHLSFTGSDSSFSHYVDASPFSPKLCIRLASAKDLTEQVSTSCLVMTPKDLVSQDPPGFSEEYVDIICNFSSKPFTNNTNHCVSTPIVLDMHDPELVLRSPINLLQLPEKRVRVGGLFA</sequence>
<evidence type="ECO:0000313" key="1">
    <source>
        <dbReference type="EMBL" id="VEL10980.1"/>
    </source>
</evidence>
<comment type="caution">
    <text evidence="1">The sequence shown here is derived from an EMBL/GenBank/DDBJ whole genome shotgun (WGS) entry which is preliminary data.</text>
</comment>
<keyword evidence="2" id="KW-1185">Reference proteome</keyword>
<organism evidence="1 2">
    <name type="scientific">Protopolystoma xenopodis</name>
    <dbReference type="NCBI Taxonomy" id="117903"/>
    <lineage>
        <taxon>Eukaryota</taxon>
        <taxon>Metazoa</taxon>
        <taxon>Spiralia</taxon>
        <taxon>Lophotrochozoa</taxon>
        <taxon>Platyhelminthes</taxon>
        <taxon>Monogenea</taxon>
        <taxon>Polyopisthocotylea</taxon>
        <taxon>Polystomatidea</taxon>
        <taxon>Polystomatidae</taxon>
        <taxon>Protopolystoma</taxon>
    </lineage>
</organism>
<accession>A0A3S5FC88</accession>
<dbReference type="EMBL" id="CAAALY010010498">
    <property type="protein sequence ID" value="VEL10980.1"/>
    <property type="molecule type" value="Genomic_DNA"/>
</dbReference>
<name>A0A3S5FC88_9PLAT</name>
<protein>
    <submittedName>
        <fullName evidence="1">Uncharacterized protein</fullName>
    </submittedName>
</protein>
<proteinExistence type="predicted"/>